<evidence type="ECO:0000256" key="2">
    <source>
        <dbReference type="ARBA" id="ARBA00005462"/>
    </source>
</evidence>
<dbReference type="SMART" id="SM00185">
    <property type="entry name" value="ARM"/>
    <property type="match status" value="7"/>
</dbReference>
<reference evidence="9 10" key="1">
    <citation type="submission" date="2025-04" db="UniProtKB">
        <authorList>
            <consortium name="RefSeq"/>
        </authorList>
    </citation>
    <scope>IDENTIFICATION</scope>
    <source>
        <tissue evidence="9 10">Sperm</tissue>
    </source>
</reference>
<feature type="compositionally biased region" description="Basic and acidic residues" evidence="7">
    <location>
        <begin position="1318"/>
        <end position="1329"/>
    </location>
</feature>
<keyword evidence="3" id="KW-0677">Repeat</keyword>
<feature type="compositionally biased region" description="Basic and acidic residues" evidence="7">
    <location>
        <begin position="1272"/>
        <end position="1283"/>
    </location>
</feature>
<feature type="region of interest" description="Disordered" evidence="7">
    <location>
        <begin position="1214"/>
        <end position="1329"/>
    </location>
</feature>
<dbReference type="GO" id="GO:0005737">
    <property type="term" value="C:cytoplasm"/>
    <property type="evidence" value="ECO:0007669"/>
    <property type="project" value="TreeGrafter"/>
</dbReference>
<feature type="compositionally biased region" description="Polar residues" evidence="7">
    <location>
        <begin position="1223"/>
        <end position="1249"/>
    </location>
</feature>
<dbReference type="KEGG" id="pmrn:116943713"/>
<feature type="repeat" description="ARM" evidence="6">
    <location>
        <begin position="991"/>
        <end position="1028"/>
    </location>
</feature>
<evidence type="ECO:0000313" key="8">
    <source>
        <dbReference type="Proteomes" id="UP001318040"/>
    </source>
</evidence>
<feature type="region of interest" description="Disordered" evidence="7">
    <location>
        <begin position="546"/>
        <end position="623"/>
    </location>
</feature>
<organism evidence="8 10">
    <name type="scientific">Petromyzon marinus</name>
    <name type="common">Sea lamprey</name>
    <dbReference type="NCBI Taxonomy" id="7757"/>
    <lineage>
        <taxon>Eukaryota</taxon>
        <taxon>Metazoa</taxon>
        <taxon>Chordata</taxon>
        <taxon>Craniata</taxon>
        <taxon>Vertebrata</taxon>
        <taxon>Cyclostomata</taxon>
        <taxon>Hyperoartia</taxon>
        <taxon>Petromyzontiformes</taxon>
        <taxon>Petromyzontidae</taxon>
        <taxon>Petromyzon</taxon>
    </lineage>
</organism>
<dbReference type="Proteomes" id="UP001318040">
    <property type="component" value="Chromosome 19"/>
</dbReference>
<dbReference type="GO" id="GO:0005886">
    <property type="term" value="C:plasma membrane"/>
    <property type="evidence" value="ECO:0007669"/>
    <property type="project" value="TreeGrafter"/>
</dbReference>
<name>A0AAJ7T8C6_PETMA</name>
<feature type="region of interest" description="Disordered" evidence="7">
    <location>
        <begin position="375"/>
        <end position="501"/>
    </location>
</feature>
<feature type="repeat" description="ARM" evidence="6">
    <location>
        <begin position="713"/>
        <end position="756"/>
    </location>
</feature>
<feature type="compositionally biased region" description="Low complexity" evidence="7">
    <location>
        <begin position="417"/>
        <end position="430"/>
    </location>
</feature>
<feature type="compositionally biased region" description="Low complexity" evidence="7">
    <location>
        <begin position="379"/>
        <end position="401"/>
    </location>
</feature>
<keyword evidence="5" id="KW-0965">Cell junction</keyword>
<dbReference type="SUPFAM" id="SSF48371">
    <property type="entry name" value="ARM repeat"/>
    <property type="match status" value="1"/>
</dbReference>
<dbReference type="Gene3D" id="1.25.10.10">
    <property type="entry name" value="Leucine-rich Repeat Variant"/>
    <property type="match status" value="1"/>
</dbReference>
<feature type="region of interest" description="Disordered" evidence="7">
    <location>
        <begin position="868"/>
        <end position="936"/>
    </location>
</feature>
<evidence type="ECO:0000313" key="9">
    <source>
        <dbReference type="RefSeq" id="XP_032812698.1"/>
    </source>
</evidence>
<sequence length="1428" mass="152420">MPVAEAHAQPSAPSRPQDGGGRETSAEPGSKERTKEGSGRERDGSMEPHNTSTILATVKEQELQFERLTRELEAERLIVASQLERCKLQESETASMSSIRLTFEDVKWKDFIRSTDDSFHWRTSDGATGELSEDEGRVSVGSELVDSCLRALQERGLFEGPDPLHKGAVSSKLNSSPDSCYQETGSYQTSSHTGAQSLSQTLAGGGFQAGAGAQATAAPEDSGSRTMLTRSLSAQQHQPQQQQNVYTQQQQQQQRGDRAHAYTQLMRMYDLKTRGNAERDYETFAPKRSASLPPNREPPYGTVIGTHHGTGHSHGGMPRSAHTLVHVPYGSPGPGGASPAQRADMYVGKRAAAPSAGSGNYYWLSYRNTRSAAPMAVGSPNHASPASSAASPLAGPAAAYSRSSSQSPPLLGGYGNSVASSGGAPPSGSVMTHHHHHHHHQQQVQQQQQQLARSSSPSSQASPAKRTPGGSDRQSPERVDRQRPGSLSGLRGSYSSQQGAATEVRYVTSPDRLITPIYEDQVYRSPESATHTISRARSPPDYAVYSTAASSAVHRSSSQRSSRSGPGGRQRSSHSASSHTEPGAVGLARRPSGESVQSRHLMQPDGRLRRSTSSESLQKDQGELGWRDPDLLEVIQMLQHNLPSIQGNAAAYLQHLCYRDSNIKTEVRRLGGIPLLVDLLGHPKADVQKNACGSLKNLVYGNDDNKKALRQAGGVPALATLLRRTGDAELQELATGLLWNLSSCETLKMAMVTDALSALVASVVVPCAGLARDGESASAPLASPTQGIQSQVLRNATGCLRNMSSAGEEARRQMRECDGLVESLLHIIETCLDTEDVGGKVVENCVCVLRNLSYRLAAETLRGHDWASGGGSGGGTSAQDGGAAGPGGGGGAGGGRTGRARQKEKPSCWGKKRKKKPLDEWDGVGPIPECPDPPRGPERLFHPSVVNPYLGLLKKCANPATLEGAAGALQNLAAGGWKWSKYVRAMVRREKGLPVLVELLRMDSDRVVCAVATALRNMAMDVLSKELIGKYAMRDLVQRLPEPVTNNSIASGVVGGSGGGGGGMVSGTSGDETPGATASAALMTAARGAGGNGNNGHGEMCASEDTVAAVCCALNEVTTQNMENAKALRDAGGIERLVHVTRGRTDRVDSLPKDKSRMYASDTWTSSNGFSPKVVKAAAQVLSTLWQYRDLRALYKKDGWSQQHFLVLSTMERERNKPRAVSQPASPTRATAAIRSQSVGSALSTARDTSSFRESRRSEYEAVRSSPSHRSNRPELPVRRDSSRGLPPQPCAGTYRSSYASQNVEDQSHTQTTMRATLAERQRRGDPSRRDYEAVYWTARPVLPGANDSFFDERLHFAGDACGTHARHPPPGTSANYVEFYSTRRAVAHAAAAAPTAAAATSAVATAAATGRGNYDSLHYRDATDSWV</sequence>
<feature type="compositionally biased region" description="Gly residues" evidence="7">
    <location>
        <begin position="868"/>
        <end position="897"/>
    </location>
</feature>
<evidence type="ECO:0000256" key="6">
    <source>
        <dbReference type="PROSITE-ProRule" id="PRU00259"/>
    </source>
</evidence>
<dbReference type="InterPro" id="IPR000225">
    <property type="entry name" value="Armadillo"/>
</dbReference>
<feature type="compositionally biased region" description="Low complexity" evidence="7">
    <location>
        <begin position="235"/>
        <end position="254"/>
    </location>
</feature>
<dbReference type="InterPro" id="IPR016024">
    <property type="entry name" value="ARM-type_fold"/>
</dbReference>
<proteinExistence type="inferred from homology"/>
<dbReference type="PANTHER" id="PTHR10372:SF27">
    <property type="entry name" value="ADHERENS JUNCTION PROTEIN P120"/>
    <property type="match status" value="1"/>
</dbReference>
<evidence type="ECO:0000256" key="7">
    <source>
        <dbReference type="SAM" id="MobiDB-lite"/>
    </source>
</evidence>
<dbReference type="GO" id="GO:0005912">
    <property type="term" value="C:adherens junction"/>
    <property type="evidence" value="ECO:0007669"/>
    <property type="project" value="TreeGrafter"/>
</dbReference>
<comment type="subcellular location">
    <subcellularLocation>
        <location evidence="1">Cell junction</location>
    </subcellularLocation>
</comment>
<dbReference type="Pfam" id="PF00514">
    <property type="entry name" value="Arm"/>
    <property type="match status" value="3"/>
</dbReference>
<protein>
    <submittedName>
        <fullName evidence="9 10">Catenin delta-2-like isoform X1</fullName>
    </submittedName>
</protein>
<feature type="compositionally biased region" description="Basic and acidic residues" evidence="7">
    <location>
        <begin position="20"/>
        <end position="46"/>
    </location>
</feature>
<feature type="repeat" description="ARM" evidence="6">
    <location>
        <begin position="671"/>
        <end position="713"/>
    </location>
</feature>
<dbReference type="RefSeq" id="XP_032812699.1">
    <property type="nucleotide sequence ID" value="XM_032956808.1"/>
</dbReference>
<feature type="compositionally biased region" description="Low complexity" evidence="7">
    <location>
        <begin position="484"/>
        <end position="499"/>
    </location>
</feature>
<dbReference type="InterPro" id="IPR028435">
    <property type="entry name" value="Plakophilin/d_Catenin"/>
</dbReference>
<dbReference type="RefSeq" id="XP_032812698.1">
    <property type="nucleotide sequence ID" value="XM_032956807.1"/>
</dbReference>
<evidence type="ECO:0000313" key="10">
    <source>
        <dbReference type="RefSeq" id="XP_032812699.1"/>
    </source>
</evidence>
<accession>A0AAJ7T8C6</accession>
<dbReference type="GO" id="GO:0098609">
    <property type="term" value="P:cell-cell adhesion"/>
    <property type="evidence" value="ECO:0007669"/>
    <property type="project" value="InterPro"/>
</dbReference>
<dbReference type="GO" id="GO:0005634">
    <property type="term" value="C:nucleus"/>
    <property type="evidence" value="ECO:0007669"/>
    <property type="project" value="TreeGrafter"/>
</dbReference>
<evidence type="ECO:0000256" key="3">
    <source>
        <dbReference type="ARBA" id="ARBA00022737"/>
    </source>
</evidence>
<feature type="compositionally biased region" description="Basic and acidic residues" evidence="7">
    <location>
        <begin position="474"/>
        <end position="483"/>
    </location>
</feature>
<feature type="region of interest" description="Disordered" evidence="7">
    <location>
        <begin position="210"/>
        <end position="258"/>
    </location>
</feature>
<feature type="compositionally biased region" description="Basic and acidic residues" evidence="7">
    <location>
        <begin position="1250"/>
        <end position="1262"/>
    </location>
</feature>
<gene>
    <name evidence="9 10" type="primary">LOC116943713</name>
</gene>
<dbReference type="PROSITE" id="PS50176">
    <property type="entry name" value="ARM_REPEAT"/>
    <property type="match status" value="3"/>
</dbReference>
<feature type="compositionally biased region" description="Basic residues" evidence="7">
    <location>
        <begin position="432"/>
        <end position="441"/>
    </location>
</feature>
<feature type="region of interest" description="Disordered" evidence="7">
    <location>
        <begin position="159"/>
        <end position="195"/>
    </location>
</feature>
<evidence type="ECO:0000256" key="5">
    <source>
        <dbReference type="ARBA" id="ARBA00022949"/>
    </source>
</evidence>
<dbReference type="InterPro" id="IPR011989">
    <property type="entry name" value="ARM-like"/>
</dbReference>
<comment type="similarity">
    <text evidence="2">Belongs to the beta-catenin family.</text>
</comment>
<dbReference type="PANTHER" id="PTHR10372">
    <property type="entry name" value="PLAKOPHILLIN-RELATED"/>
    <property type="match status" value="1"/>
</dbReference>
<feature type="compositionally biased region" description="Low complexity" evidence="7">
    <location>
        <begin position="546"/>
        <end position="575"/>
    </location>
</feature>
<keyword evidence="8" id="KW-1185">Reference proteome</keyword>
<feature type="compositionally biased region" description="Polar residues" evidence="7">
    <location>
        <begin position="1295"/>
        <end position="1315"/>
    </location>
</feature>
<feature type="compositionally biased region" description="Low complexity" evidence="7">
    <location>
        <begin position="442"/>
        <end position="464"/>
    </location>
</feature>
<evidence type="ECO:0000256" key="1">
    <source>
        <dbReference type="ARBA" id="ARBA00004282"/>
    </source>
</evidence>
<feature type="compositionally biased region" description="Polar residues" evidence="7">
    <location>
        <begin position="224"/>
        <end position="234"/>
    </location>
</feature>
<evidence type="ECO:0000256" key="4">
    <source>
        <dbReference type="ARBA" id="ARBA00022889"/>
    </source>
</evidence>
<feature type="region of interest" description="Disordered" evidence="7">
    <location>
        <begin position="1"/>
        <end position="53"/>
    </location>
</feature>
<feature type="compositionally biased region" description="Polar residues" evidence="7">
    <location>
        <begin position="171"/>
        <end position="195"/>
    </location>
</feature>
<keyword evidence="4" id="KW-0130">Cell adhesion</keyword>
<dbReference type="GeneID" id="116943713"/>